<evidence type="ECO:0000313" key="1">
    <source>
        <dbReference type="EMBL" id="SNB59975.1"/>
    </source>
</evidence>
<evidence type="ECO:0008006" key="3">
    <source>
        <dbReference type="Google" id="ProtNLM"/>
    </source>
</evidence>
<accession>A0A212QKV1</accession>
<dbReference type="EMBL" id="FYEK01000008">
    <property type="protein sequence ID" value="SNB59975.1"/>
    <property type="molecule type" value="Genomic_DNA"/>
</dbReference>
<gene>
    <name evidence="1" type="ORF">SAMN02746019_00002800</name>
</gene>
<sequence>MRKVFVYVEGQTEETFVRDILAPYLSQKDLILWPVLAKTKRTSSGATFKGGITSYGRIRRDIIELLRDSSAIRVTTMIDYYALPDDFPGKNRLSGGTPAQRVAFLEDAFRQDIDHPRFLPFLVLHEFEALLFADPRQVIEVFRDVNLNGASQLAQEVQGLQPEEINDGPQTHPSARILRHIPEYRKPLHGPVIAGRIGLATIRARCPHFDGWVRQLENL</sequence>
<dbReference type="InterPro" id="IPR025455">
    <property type="entry name" value="DUF4276"/>
</dbReference>
<reference evidence="2" key="1">
    <citation type="submission" date="2017-06" db="EMBL/GenBank/DDBJ databases">
        <authorList>
            <person name="Varghese N."/>
            <person name="Submissions S."/>
        </authorList>
    </citation>
    <scope>NUCLEOTIDE SEQUENCE [LARGE SCALE GENOMIC DNA]</scope>
    <source>
        <strain evidence="2">JAD2</strain>
    </source>
</reference>
<organism evidence="1 2">
    <name type="scientific">Thermoflexus hugenholtzii JAD2</name>
    <dbReference type="NCBI Taxonomy" id="877466"/>
    <lineage>
        <taxon>Bacteria</taxon>
        <taxon>Bacillati</taxon>
        <taxon>Chloroflexota</taxon>
        <taxon>Thermoflexia</taxon>
        <taxon>Thermoflexales</taxon>
        <taxon>Thermoflexaceae</taxon>
        <taxon>Thermoflexus</taxon>
    </lineage>
</organism>
<dbReference type="RefSeq" id="WP_088570294.1">
    <property type="nucleotide sequence ID" value="NZ_FYEK01000008.1"/>
</dbReference>
<dbReference type="Proteomes" id="UP000197025">
    <property type="component" value="Unassembled WGS sequence"/>
</dbReference>
<proteinExistence type="predicted"/>
<dbReference type="AlphaFoldDB" id="A0A212QKV1"/>
<keyword evidence="2" id="KW-1185">Reference proteome</keyword>
<protein>
    <recommendedName>
        <fullName evidence="3">DUF4276 family protein</fullName>
    </recommendedName>
</protein>
<evidence type="ECO:0000313" key="2">
    <source>
        <dbReference type="Proteomes" id="UP000197025"/>
    </source>
</evidence>
<dbReference type="OrthoDB" id="9801478at2"/>
<name>A0A212QKV1_9CHLR</name>
<dbReference type="InParanoid" id="A0A212QKV1"/>
<dbReference type="Pfam" id="PF14103">
    <property type="entry name" value="DUF4276"/>
    <property type="match status" value="1"/>
</dbReference>